<evidence type="ECO:0000256" key="5">
    <source>
        <dbReference type="ARBA" id="ARBA00023136"/>
    </source>
</evidence>
<feature type="domain" description="DUF2179" evidence="7">
    <location>
        <begin position="317"/>
        <end position="365"/>
    </location>
</feature>
<dbReference type="Pfam" id="PF02588">
    <property type="entry name" value="YitT_membrane"/>
    <property type="match status" value="1"/>
</dbReference>
<sequence>MHRNEKRDNQELTEIYDKVVEVKRAKIKQSLLRFGTFYRVKTIKWQIIFTIIIAILFGLLQYMLVQITGLYEMGVAAISQSIARLAYNLLEHYTYRFEVYNVIFWMLNLVANIPLFILSYKKIGKRFTLLNAIFMITVSVSGLIISNLIKDSSHLYIFGTLDEYELVKWTSSKLSDFSIIFYALLWGGLQAIFVAILLIIDSSSGGFDILSVYLSHKKYKDVGGLLMMLHLFSFLFSYFIGSYLTNGLENHEWNLQVLFGPSFVAGLLMIFFNGWILNILFPKFKMVKVEVISNKSWEIIDQLNKLKDWKFSTSVREVTGGYKKEKQNVLTTICLYIDAAKFLEVARNIDQNAFITITDLKKVDGYLYITHAQYRRVFKKKKK</sequence>
<gene>
    <name evidence="8" type="ORF">MCSF7_02851</name>
</gene>
<dbReference type="InterPro" id="IPR051461">
    <property type="entry name" value="UPF0750_membrane"/>
</dbReference>
<keyword evidence="3 6" id="KW-0812">Transmembrane</keyword>
<dbReference type="PANTHER" id="PTHR33545">
    <property type="entry name" value="UPF0750 MEMBRANE PROTEIN YITT-RELATED"/>
    <property type="match status" value="1"/>
</dbReference>
<evidence type="ECO:0000313" key="8">
    <source>
        <dbReference type="EMBL" id="EGV00531.1"/>
    </source>
</evidence>
<feature type="transmembrane region" description="Helical" evidence="6">
    <location>
        <begin position="179"/>
        <end position="200"/>
    </location>
</feature>
<proteinExistence type="predicted"/>
<feature type="transmembrane region" description="Helical" evidence="6">
    <location>
        <begin position="127"/>
        <end position="149"/>
    </location>
</feature>
<reference evidence="8 9" key="1">
    <citation type="journal article" date="2013" name="Genome Announc.">
        <title>Genome Sequence of Mycoplasma columbinum Strain SF7.</title>
        <authorList>
            <person name="Guo Z."/>
            <person name="Xu X."/>
            <person name="Zheng Q."/>
            <person name="Li T."/>
            <person name="Kuang S."/>
            <person name="Zhang Z."/>
            <person name="Chen Y."/>
            <person name="Lu X."/>
            <person name="Zhou R."/>
            <person name="Bi D."/>
            <person name="Jin H."/>
        </authorList>
    </citation>
    <scope>NUCLEOTIDE SEQUENCE [LARGE SCALE GENOMIC DNA]</scope>
    <source>
        <strain evidence="8 9">SF7</strain>
    </source>
</reference>
<dbReference type="Gene3D" id="3.30.70.120">
    <property type="match status" value="1"/>
</dbReference>
<dbReference type="EMBL" id="AFXA01000004">
    <property type="protein sequence ID" value="EGV00531.1"/>
    <property type="molecule type" value="Genomic_DNA"/>
</dbReference>
<evidence type="ECO:0000256" key="1">
    <source>
        <dbReference type="ARBA" id="ARBA00004651"/>
    </source>
</evidence>
<evidence type="ECO:0000256" key="2">
    <source>
        <dbReference type="ARBA" id="ARBA00022475"/>
    </source>
</evidence>
<comment type="subcellular location">
    <subcellularLocation>
        <location evidence="1">Cell membrane</location>
        <topology evidence="1">Multi-pass membrane protein</topology>
    </subcellularLocation>
</comment>
<dbReference type="InterPro" id="IPR015867">
    <property type="entry name" value="N-reg_PII/ATP_PRibTrfase_C"/>
</dbReference>
<comment type="caution">
    <text evidence="8">The sequence shown here is derived from an EMBL/GenBank/DDBJ whole genome shotgun (WGS) entry which is preliminary data.</text>
</comment>
<dbReference type="STRING" id="1037410.MCSF7_02851"/>
<feature type="transmembrane region" description="Helical" evidence="6">
    <location>
        <begin position="221"/>
        <end position="240"/>
    </location>
</feature>
<evidence type="ECO:0000313" key="9">
    <source>
        <dbReference type="Proteomes" id="UP000004978"/>
    </source>
</evidence>
<keyword evidence="2" id="KW-1003">Cell membrane</keyword>
<dbReference type="CDD" id="cd16379">
    <property type="entry name" value="YitT_C_like"/>
    <property type="match status" value="1"/>
</dbReference>
<dbReference type="RefSeq" id="WP_006608378.1">
    <property type="nucleotide sequence ID" value="NZ_AFXA01000004.1"/>
</dbReference>
<protein>
    <recommendedName>
        <fullName evidence="7">DUF2179 domain-containing protein</fullName>
    </recommendedName>
</protein>
<dbReference type="eggNOG" id="COG1284">
    <property type="taxonomic scope" value="Bacteria"/>
</dbReference>
<dbReference type="PANTHER" id="PTHR33545:SF5">
    <property type="entry name" value="UPF0750 MEMBRANE PROTEIN YITT"/>
    <property type="match status" value="1"/>
</dbReference>
<dbReference type="Pfam" id="PF10035">
    <property type="entry name" value="DUF2179"/>
    <property type="match status" value="1"/>
</dbReference>
<accession>F9UJB2</accession>
<evidence type="ECO:0000256" key="4">
    <source>
        <dbReference type="ARBA" id="ARBA00022989"/>
    </source>
</evidence>
<name>F9UJB2_9BACT</name>
<keyword evidence="5 6" id="KW-0472">Membrane</keyword>
<feature type="transmembrane region" description="Helical" evidence="6">
    <location>
        <begin position="260"/>
        <end position="281"/>
    </location>
</feature>
<dbReference type="AlphaFoldDB" id="F9UJB2"/>
<dbReference type="Proteomes" id="UP000004978">
    <property type="component" value="Unassembled WGS sequence"/>
</dbReference>
<feature type="transmembrane region" description="Helical" evidence="6">
    <location>
        <begin position="99"/>
        <end position="120"/>
    </location>
</feature>
<feature type="transmembrane region" description="Helical" evidence="6">
    <location>
        <begin position="47"/>
        <end position="65"/>
    </location>
</feature>
<keyword evidence="4 6" id="KW-1133">Transmembrane helix</keyword>
<evidence type="ECO:0000256" key="6">
    <source>
        <dbReference type="SAM" id="Phobius"/>
    </source>
</evidence>
<dbReference type="GO" id="GO:0005886">
    <property type="term" value="C:plasma membrane"/>
    <property type="evidence" value="ECO:0007669"/>
    <property type="project" value="UniProtKB-SubCell"/>
</dbReference>
<dbReference type="InterPro" id="IPR019264">
    <property type="entry name" value="DUF2179"/>
</dbReference>
<dbReference type="InterPro" id="IPR003740">
    <property type="entry name" value="YitT"/>
</dbReference>
<evidence type="ECO:0000256" key="3">
    <source>
        <dbReference type="ARBA" id="ARBA00022692"/>
    </source>
</evidence>
<keyword evidence="9" id="KW-1185">Reference proteome</keyword>
<organism evidence="8 9">
    <name type="scientific">Mycoplasmopsis columbina SF7</name>
    <dbReference type="NCBI Taxonomy" id="1037410"/>
    <lineage>
        <taxon>Bacteria</taxon>
        <taxon>Bacillati</taxon>
        <taxon>Mycoplasmatota</taxon>
        <taxon>Mycoplasmoidales</taxon>
        <taxon>Metamycoplasmataceae</taxon>
        <taxon>Mycoplasmopsis</taxon>
    </lineage>
</organism>
<evidence type="ECO:0000259" key="7">
    <source>
        <dbReference type="Pfam" id="PF10035"/>
    </source>
</evidence>